<dbReference type="PROSITE" id="PS51257">
    <property type="entry name" value="PROKAR_LIPOPROTEIN"/>
    <property type="match status" value="1"/>
</dbReference>
<comment type="caution">
    <text evidence="4">The sequence shown here is derived from an EMBL/GenBank/DDBJ whole genome shotgun (WGS) entry which is preliminary data.</text>
</comment>
<accession>A0A929B8F3</accession>
<feature type="domain" description="Peptidoglycan beta-N-acetylmuramidase NamZ C-terminal" evidence="3">
    <location>
        <begin position="264"/>
        <end position="412"/>
    </location>
</feature>
<evidence type="ECO:0000259" key="3">
    <source>
        <dbReference type="Pfam" id="PF20732"/>
    </source>
</evidence>
<sequence>MAVTRRGFLSTSALAVPVGGVLTGAACAAPAAGPDGGGLRCGADVAAADGWRAISGRRVAVLTNPTGVLRSFRHIVDAMHESGGVRIAAVLGPEHGFRGTAQAGAAEQDGTDPRTGLPVLDTYGADAQRLARTLRDIGADQVVFDIADVGARFYTYIWTMLTALRAAAEIGAGFLVLDRPNPVGDRVSGPLLDPAFSSGVGELPIALQHGMTVGELARMFAAEHVDGAPQPEVVQVEGWSGRRPATGPWVPPSPNIPTPDTAAVYPGTGLFEGTTLSEGRGTTRPFETIGAPGIDWRWAEALGERGIGGIRFRETWFEPVSGKHAGSTCGGVALHRTGELDPVAAAVHMLVTARELYPEVFGWREDGMADLLYGSDRLRSAVDAGTGAEEIIESWAPDITRFREQREPHLLYR</sequence>
<protein>
    <submittedName>
        <fullName evidence="4">DUF1343 domain-containing protein</fullName>
    </submittedName>
</protein>
<reference evidence="4" key="1">
    <citation type="submission" date="2020-10" db="EMBL/GenBank/DDBJ databases">
        <title>Diversity and distribution of actinomycetes associated with coral in the coast of Hainan.</title>
        <authorList>
            <person name="Li F."/>
        </authorList>
    </citation>
    <scope>NUCLEOTIDE SEQUENCE</scope>
    <source>
        <strain evidence="4">HNM0983</strain>
    </source>
</reference>
<evidence type="ECO:0000256" key="1">
    <source>
        <dbReference type="SAM" id="SignalP"/>
    </source>
</evidence>
<dbReference type="InterPro" id="IPR048503">
    <property type="entry name" value="NamZ_C"/>
</dbReference>
<evidence type="ECO:0000313" key="5">
    <source>
        <dbReference type="Proteomes" id="UP000598360"/>
    </source>
</evidence>
<dbReference type="PROSITE" id="PS51318">
    <property type="entry name" value="TAT"/>
    <property type="match status" value="1"/>
</dbReference>
<evidence type="ECO:0000259" key="2">
    <source>
        <dbReference type="Pfam" id="PF07075"/>
    </source>
</evidence>
<keyword evidence="5" id="KW-1185">Reference proteome</keyword>
<dbReference type="PIRSF" id="PIRSF016719">
    <property type="entry name" value="UCP016719"/>
    <property type="match status" value="1"/>
</dbReference>
<dbReference type="InterPro" id="IPR008302">
    <property type="entry name" value="NamZ"/>
</dbReference>
<name>A0A929B8F3_9PSEU</name>
<dbReference type="InterPro" id="IPR048502">
    <property type="entry name" value="NamZ_N"/>
</dbReference>
<dbReference type="EMBL" id="JADEYC010000009">
    <property type="protein sequence ID" value="MBE9374176.1"/>
    <property type="molecule type" value="Genomic_DNA"/>
</dbReference>
<feature type="signal peptide" evidence="1">
    <location>
        <begin position="1"/>
        <end position="28"/>
    </location>
</feature>
<dbReference type="Gene3D" id="3.40.50.12170">
    <property type="entry name" value="Uncharacterised protein PF07075, DUF1343"/>
    <property type="match status" value="1"/>
</dbReference>
<dbReference type="RefSeq" id="WP_193927601.1">
    <property type="nucleotide sequence ID" value="NZ_JADEYC010000009.1"/>
</dbReference>
<organism evidence="4 5">
    <name type="scientific">Saccharopolyspora montiporae</name>
    <dbReference type="NCBI Taxonomy" id="2781240"/>
    <lineage>
        <taxon>Bacteria</taxon>
        <taxon>Bacillati</taxon>
        <taxon>Actinomycetota</taxon>
        <taxon>Actinomycetes</taxon>
        <taxon>Pseudonocardiales</taxon>
        <taxon>Pseudonocardiaceae</taxon>
        <taxon>Saccharopolyspora</taxon>
    </lineage>
</organism>
<dbReference type="Proteomes" id="UP000598360">
    <property type="component" value="Unassembled WGS sequence"/>
</dbReference>
<gene>
    <name evidence="4" type="ORF">IQ251_06915</name>
</gene>
<dbReference type="InterPro" id="IPR006311">
    <property type="entry name" value="TAT_signal"/>
</dbReference>
<dbReference type="GO" id="GO:0033922">
    <property type="term" value="F:peptidoglycan beta-N-acetylmuramidase activity"/>
    <property type="evidence" value="ECO:0007669"/>
    <property type="project" value="InterPro"/>
</dbReference>
<dbReference type="Pfam" id="PF07075">
    <property type="entry name" value="NamZ_N"/>
    <property type="match status" value="1"/>
</dbReference>
<dbReference type="Pfam" id="PF20732">
    <property type="entry name" value="NamZ_C"/>
    <property type="match status" value="1"/>
</dbReference>
<dbReference type="AlphaFoldDB" id="A0A929B8F3"/>
<dbReference type="PANTHER" id="PTHR42915:SF1">
    <property type="entry name" value="PEPTIDOGLYCAN BETA-N-ACETYLMURAMIDASE NAMZ"/>
    <property type="match status" value="1"/>
</dbReference>
<dbReference type="Gene3D" id="3.90.1150.140">
    <property type="match status" value="1"/>
</dbReference>
<evidence type="ECO:0000313" key="4">
    <source>
        <dbReference type="EMBL" id="MBE9374176.1"/>
    </source>
</evidence>
<feature type="domain" description="Peptidoglycan beta-N-acetylmuramidase NamZ N-terminal" evidence="2">
    <location>
        <begin position="59"/>
        <end position="259"/>
    </location>
</feature>
<feature type="chain" id="PRO_5038670528" evidence="1">
    <location>
        <begin position="29"/>
        <end position="413"/>
    </location>
</feature>
<proteinExistence type="predicted"/>
<dbReference type="PANTHER" id="PTHR42915">
    <property type="entry name" value="HYPOTHETICAL 460 KDA PROTEIN IN FEUA-SIGW INTERGENIC REGION [PRECURSOR]"/>
    <property type="match status" value="1"/>
</dbReference>
<keyword evidence="1" id="KW-0732">Signal</keyword>